<proteinExistence type="predicted"/>
<evidence type="ECO:0000313" key="2">
    <source>
        <dbReference type="EMBL" id="AAZ61263.1"/>
    </source>
</evidence>
<accession>Q470C0</accession>
<name>Q470C0_CUPPJ</name>
<dbReference type="EMBL" id="CP000090">
    <property type="protein sequence ID" value="AAZ61263.1"/>
    <property type="molecule type" value="Genomic_DNA"/>
</dbReference>
<protein>
    <recommendedName>
        <fullName evidence="3">Transmembrane protein</fullName>
    </recommendedName>
</protein>
<dbReference type="STRING" id="264198.Reut_A1898"/>
<feature type="transmembrane region" description="Helical" evidence="1">
    <location>
        <begin position="25"/>
        <end position="58"/>
    </location>
</feature>
<organism evidence="2">
    <name type="scientific">Cupriavidus pinatubonensis (strain JMP 134 / LMG 1197)</name>
    <name type="common">Cupriavidus necator (strain JMP 134)</name>
    <dbReference type="NCBI Taxonomy" id="264198"/>
    <lineage>
        <taxon>Bacteria</taxon>
        <taxon>Pseudomonadati</taxon>
        <taxon>Pseudomonadota</taxon>
        <taxon>Betaproteobacteria</taxon>
        <taxon>Burkholderiales</taxon>
        <taxon>Burkholderiaceae</taxon>
        <taxon>Cupriavidus</taxon>
    </lineage>
</organism>
<evidence type="ECO:0000256" key="1">
    <source>
        <dbReference type="SAM" id="Phobius"/>
    </source>
</evidence>
<dbReference type="HOGENOM" id="CLU_063844_1_0_4"/>
<dbReference type="eggNOG" id="ENOG502ZBIP">
    <property type="taxonomic scope" value="Bacteria"/>
</dbReference>
<gene>
    <name evidence="2" type="ordered locus">Reut_A1898</name>
</gene>
<reference evidence="2" key="1">
    <citation type="submission" date="2005-08" db="EMBL/GenBank/DDBJ databases">
        <title>Complete sequence of Chromosome1 of Ralstonia eutropha JMP134.</title>
        <authorList>
            <person name="Copeland A."/>
            <person name="Lucas S."/>
            <person name="Lapidus A."/>
            <person name="Barry K."/>
            <person name="Detter J.C."/>
            <person name="Glavina T."/>
            <person name="Hammon N."/>
            <person name="Israni S."/>
            <person name="Pitluck S."/>
            <person name="Goltsman E."/>
            <person name="Martinez M."/>
            <person name="Schmutz J."/>
            <person name="Larimer F."/>
            <person name="Land M."/>
            <person name="Lykidis A."/>
            <person name="Richardson P."/>
        </authorList>
    </citation>
    <scope>NUCLEOTIDE SEQUENCE</scope>
    <source>
        <strain evidence="2">JMP134</strain>
    </source>
</reference>
<dbReference type="AlphaFoldDB" id="Q470C0"/>
<keyword evidence="1" id="KW-1133">Transmembrane helix</keyword>
<keyword evidence="1" id="KW-0812">Transmembrane</keyword>
<feature type="transmembrane region" description="Helical" evidence="1">
    <location>
        <begin position="280"/>
        <end position="300"/>
    </location>
</feature>
<keyword evidence="1" id="KW-0472">Membrane</keyword>
<feature type="transmembrane region" description="Helical" evidence="1">
    <location>
        <begin position="70"/>
        <end position="93"/>
    </location>
</feature>
<sequence length="306" mass="31706">MGEFEDTRRHAIVEDPPSVEAFASAVSWGAILAGGVAAAAFSLILLMLGSGLGLAAISPWAPAGESAARFGVAAIVWICVTQIFASGLGGYLAGRLRKRWVAVHGDETYFRDTAHGFLSWASATLVTAIFVTSAASGLFHVTAQVASVSATGGAMGTLKDRGNASAALDAWPMGYLVDGLFRQSDSAAANSNATPDATAADKKEVVRIFLNSLASGAPLSSSDARYAARLVSQRTGSSLDAAQTRVTATYSQLQQRFADLKAAAKDAADKARKAGIHVSLWLFVSLLMGAFAASLTATIGGRQRDF</sequence>
<evidence type="ECO:0008006" key="3">
    <source>
        <dbReference type="Google" id="ProtNLM"/>
    </source>
</evidence>
<dbReference type="OrthoDB" id="7032238at2"/>
<dbReference type="KEGG" id="reu:Reut_A1898"/>